<sequence length="40" mass="4479">MDTKTIEEALEVLKSALRSEDPDRRERAAAAILGYARGQF</sequence>
<evidence type="ECO:0000313" key="1">
    <source>
        <dbReference type="EMBL" id="MDT3426700.1"/>
    </source>
</evidence>
<organism evidence="1 2">
    <name type="scientific">Paenibacillus forsythiae</name>
    <dbReference type="NCBI Taxonomy" id="365616"/>
    <lineage>
        <taxon>Bacteria</taxon>
        <taxon>Bacillati</taxon>
        <taxon>Bacillota</taxon>
        <taxon>Bacilli</taxon>
        <taxon>Bacillales</taxon>
        <taxon>Paenibacillaceae</taxon>
        <taxon>Paenibacillus</taxon>
    </lineage>
</organism>
<comment type="caution">
    <text evidence="1">The sequence shown here is derived from an EMBL/GenBank/DDBJ whole genome shotgun (WGS) entry which is preliminary data.</text>
</comment>
<keyword evidence="2" id="KW-1185">Reference proteome</keyword>
<dbReference type="RefSeq" id="WP_269636733.1">
    <property type="nucleotide sequence ID" value="NZ_JAUSUY010000008.1"/>
</dbReference>
<gene>
    <name evidence="1" type="ORF">J2Z22_002234</name>
</gene>
<evidence type="ECO:0000313" key="2">
    <source>
        <dbReference type="Proteomes" id="UP001248709"/>
    </source>
</evidence>
<name>A0ABU3H793_9BACL</name>
<protein>
    <submittedName>
        <fullName evidence="1">Uncharacterized protein</fullName>
    </submittedName>
</protein>
<dbReference type="EMBL" id="JAUSUY010000008">
    <property type="protein sequence ID" value="MDT3426700.1"/>
    <property type="molecule type" value="Genomic_DNA"/>
</dbReference>
<dbReference type="Proteomes" id="UP001248709">
    <property type="component" value="Unassembled WGS sequence"/>
</dbReference>
<proteinExistence type="predicted"/>
<accession>A0ABU3H793</accession>
<reference evidence="1 2" key="1">
    <citation type="submission" date="2023-07" db="EMBL/GenBank/DDBJ databases">
        <title>Genomic Encyclopedia of Type Strains, Phase IV (KMG-IV): sequencing the most valuable type-strain genomes for metagenomic binning, comparative biology and taxonomic classification.</title>
        <authorList>
            <person name="Goeker M."/>
        </authorList>
    </citation>
    <scope>NUCLEOTIDE SEQUENCE [LARGE SCALE GENOMIC DNA]</scope>
    <source>
        <strain evidence="1 2">T98</strain>
    </source>
</reference>